<dbReference type="GO" id="GO:0032543">
    <property type="term" value="P:mitochondrial translation"/>
    <property type="evidence" value="ECO:0007669"/>
    <property type="project" value="TreeGrafter"/>
</dbReference>
<dbReference type="GO" id="GO:0003735">
    <property type="term" value="F:structural constituent of ribosome"/>
    <property type="evidence" value="ECO:0007669"/>
    <property type="project" value="InterPro"/>
</dbReference>
<evidence type="ECO:0000256" key="1">
    <source>
        <dbReference type="ARBA" id="ARBA00006668"/>
    </source>
</evidence>
<dbReference type="InterPro" id="IPR000307">
    <property type="entry name" value="Ribosomal_bS16"/>
</dbReference>
<keyword evidence="5" id="KW-0150">Chloroplast</keyword>
<dbReference type="InterPro" id="IPR020592">
    <property type="entry name" value="Ribosomal_bS16_CS"/>
</dbReference>
<evidence type="ECO:0000256" key="4">
    <source>
        <dbReference type="HAMAP-Rule" id="MF_00385"/>
    </source>
</evidence>
<dbReference type="GO" id="GO:0009507">
    <property type="term" value="C:chloroplast"/>
    <property type="evidence" value="ECO:0007669"/>
    <property type="project" value="UniProtKB-SubCell"/>
</dbReference>
<dbReference type="InterPro" id="IPR023803">
    <property type="entry name" value="Ribosomal_bS16_dom_sf"/>
</dbReference>
<keyword evidence="5" id="KW-0934">Plastid</keyword>
<proteinExistence type="inferred from homology"/>
<geneLocation type="chloroplast" evidence="5"/>
<name>A0A4Y1KEV4_9LILI</name>
<reference evidence="5" key="1">
    <citation type="submission" date="2016-12" db="EMBL/GenBank/DDBJ databases">
        <authorList>
            <person name="Wang Q."/>
            <person name="Wang J."/>
            <person name="Luo J."/>
            <person name="Yang Z."/>
            <person name="Zeng Y."/>
            <person name="Chen S."/>
            <person name="Cai Z."/>
            <person name="Wu Z."/>
            <person name="Li X."/>
        </authorList>
    </citation>
    <scope>NUCLEOTIDE SEQUENCE</scope>
</reference>
<gene>
    <name evidence="4 5" type="primary">rps16</name>
</gene>
<dbReference type="EMBL" id="MN478365">
    <property type="protein sequence ID" value="QJR53023.1"/>
    <property type="molecule type" value="Genomic_DNA"/>
</dbReference>
<dbReference type="PROSITE" id="PS00732">
    <property type="entry name" value="RIBOSOMAL_S16"/>
    <property type="match status" value="1"/>
</dbReference>
<accession>A0A4Y1KEV4</accession>
<dbReference type="AlphaFoldDB" id="A0A4Y1KEV4"/>
<dbReference type="PANTHER" id="PTHR12919">
    <property type="entry name" value="30S RIBOSOMAL PROTEIN S16"/>
    <property type="match status" value="1"/>
</dbReference>
<keyword evidence="2 4" id="KW-0689">Ribosomal protein</keyword>
<dbReference type="HAMAP" id="MF_00385">
    <property type="entry name" value="Ribosomal_bS16"/>
    <property type="match status" value="1"/>
</dbReference>
<comment type="subcellular location">
    <subcellularLocation>
        <location evidence="4">Plastid</location>
        <location evidence="4">Chloroplast</location>
    </subcellularLocation>
</comment>
<dbReference type="SUPFAM" id="SSF54565">
    <property type="entry name" value="Ribosomal protein S16"/>
    <property type="match status" value="1"/>
</dbReference>
<dbReference type="GeneID" id="40872236"/>
<evidence type="ECO:0000256" key="2">
    <source>
        <dbReference type="ARBA" id="ARBA00022980"/>
    </source>
</evidence>
<sequence length="122" mass="14353">MVKLRLKRCGRKQRAACYRIVATDVRSRREGRDLGKVGLYDPINRIISVKLDTLRFFLEKGAQPTKTVHDILKKVRGRIFPLEKCQVSQKKSQFGERKGSSIKKNKVKKRIIYPYEQYIWSI</sequence>
<reference evidence="6" key="2">
    <citation type="submission" date="2019-09" db="EMBL/GenBank/DDBJ databases">
        <title>The complete chloroplast genome of Thalassia hemprichii.</title>
        <authorList>
            <person name="Liu T."/>
            <person name="Wang X."/>
            <person name="Cui Y."/>
        </authorList>
    </citation>
    <scope>NUCLEOTIDE SEQUENCE</scope>
</reference>
<dbReference type="NCBIfam" id="TIGR00002">
    <property type="entry name" value="S16"/>
    <property type="match status" value="1"/>
</dbReference>
<evidence type="ECO:0000313" key="5">
    <source>
        <dbReference type="EMBL" id="ATP74888.1"/>
    </source>
</evidence>
<keyword evidence="3 4" id="KW-0687">Ribonucleoprotein</keyword>
<evidence type="ECO:0000256" key="3">
    <source>
        <dbReference type="ARBA" id="ARBA00023274"/>
    </source>
</evidence>
<evidence type="ECO:0000313" key="6">
    <source>
        <dbReference type="EMBL" id="QJR53023.1"/>
    </source>
</evidence>
<dbReference type="RefSeq" id="YP_009667332.1">
    <property type="nucleotide sequence ID" value="NC_043774.1"/>
</dbReference>
<dbReference type="PANTHER" id="PTHR12919:SF20">
    <property type="entry name" value="SMALL RIBOSOMAL SUBUNIT PROTEIN BS16M"/>
    <property type="match status" value="1"/>
</dbReference>
<dbReference type="EMBL" id="KY399983">
    <property type="protein sequence ID" value="ATP74888.1"/>
    <property type="molecule type" value="Genomic_DNA"/>
</dbReference>
<protein>
    <recommendedName>
        <fullName evidence="4">Small ribosomal subunit protein bS16c</fullName>
    </recommendedName>
</protein>
<dbReference type="Pfam" id="PF00886">
    <property type="entry name" value="Ribosomal_S16"/>
    <property type="match status" value="1"/>
</dbReference>
<dbReference type="GO" id="GO:0015935">
    <property type="term" value="C:small ribosomal subunit"/>
    <property type="evidence" value="ECO:0007669"/>
    <property type="project" value="TreeGrafter"/>
</dbReference>
<dbReference type="GO" id="GO:0005739">
    <property type="term" value="C:mitochondrion"/>
    <property type="evidence" value="ECO:0007669"/>
    <property type="project" value="GOC"/>
</dbReference>
<organism evidence="5">
    <name type="scientific">Thalassia hemprichii</name>
    <dbReference type="NCBI Taxonomy" id="55496"/>
    <lineage>
        <taxon>Eukaryota</taxon>
        <taxon>Viridiplantae</taxon>
        <taxon>Streptophyta</taxon>
        <taxon>Embryophyta</taxon>
        <taxon>Tracheophyta</taxon>
        <taxon>Spermatophyta</taxon>
        <taxon>Magnoliopsida</taxon>
        <taxon>Liliopsida</taxon>
        <taxon>Hydrocharitaceae</taxon>
        <taxon>Thalassia</taxon>
    </lineage>
</organism>
<comment type="similarity">
    <text evidence="1 4">Belongs to the bacterial ribosomal protein bS16 family.</text>
</comment>
<dbReference type="Gene3D" id="3.30.1320.10">
    <property type="match status" value="1"/>
</dbReference>